<dbReference type="InterPro" id="IPR047324">
    <property type="entry name" value="LbH_gamma_CA-like"/>
</dbReference>
<name>A0A9E9L724_9BURK</name>
<organism evidence="2">
    <name type="scientific">Oxalobacter aliiformigenes</name>
    <dbReference type="NCBI Taxonomy" id="2946593"/>
    <lineage>
        <taxon>Bacteria</taxon>
        <taxon>Pseudomonadati</taxon>
        <taxon>Pseudomonadota</taxon>
        <taxon>Betaproteobacteria</taxon>
        <taxon>Burkholderiales</taxon>
        <taxon>Oxalobacteraceae</taxon>
        <taxon>Oxalobacter</taxon>
    </lineage>
</organism>
<dbReference type="InterPro" id="IPR001451">
    <property type="entry name" value="Hexapep"/>
</dbReference>
<dbReference type="PANTHER" id="PTHR13061">
    <property type="entry name" value="DYNACTIN SUBUNIT P25"/>
    <property type="match status" value="1"/>
</dbReference>
<dbReference type="CDD" id="cd04645">
    <property type="entry name" value="LbH_gamma_CA_like"/>
    <property type="match status" value="1"/>
</dbReference>
<evidence type="ECO:0000256" key="1">
    <source>
        <dbReference type="SAM" id="MobiDB-lite"/>
    </source>
</evidence>
<reference evidence="2" key="2">
    <citation type="journal article" date="2022" name="Front. Microbiol.">
        <title>New perspectives on an old grouping: The genomic and phenotypic variability of Oxalobacter formigenes and the implications for calcium oxalate stone prevention.</title>
        <authorList>
            <person name="Chmiel J.A."/>
            <person name="Carr C."/>
            <person name="Stuivenberg G.A."/>
            <person name="Venema R."/>
            <person name="Chanyi R.M."/>
            <person name="Al K.F."/>
            <person name="Giguere D."/>
            <person name="Say H."/>
            <person name="Akouris P.P."/>
            <person name="Dominguez Romero S.A."/>
            <person name="Kwong A."/>
            <person name="Tai V."/>
            <person name="Koval S.F."/>
            <person name="Razvi H."/>
            <person name="Bjazevic J."/>
            <person name="Burton J.P."/>
        </authorList>
    </citation>
    <scope>NUCLEOTIDE SEQUENCE</scope>
    <source>
        <strain evidence="2">OxK</strain>
    </source>
</reference>
<proteinExistence type="predicted"/>
<dbReference type="SUPFAM" id="SSF51161">
    <property type="entry name" value="Trimeric LpxA-like enzymes"/>
    <property type="match status" value="1"/>
</dbReference>
<evidence type="ECO:0000313" key="3">
    <source>
        <dbReference type="EMBL" id="WAV96642.1"/>
    </source>
</evidence>
<evidence type="ECO:0000313" key="2">
    <source>
        <dbReference type="EMBL" id="WAV90868.1"/>
    </source>
</evidence>
<evidence type="ECO:0000313" key="4">
    <source>
        <dbReference type="Proteomes" id="UP001164794"/>
    </source>
</evidence>
<protein>
    <submittedName>
        <fullName evidence="2">Gamma carbonic anhydrase family protein</fullName>
    </submittedName>
</protein>
<sequence length="192" mass="20549">MPIYRLGNRTPKIHPSAFIADNATIIGDVVIKAHASVWFNVVIRADNDRITIGENSNIQDGSVLHADPGYPVTVGKNVTVGHMAMLHGCTIGDGTMIGIRATVLNGSVIAENSLVGAGTLIAENKNFKPGVVLLGVPARIARTMDEKTAARMPRAASHYVWNKQRFEDTLVGIDRPEAGNSPDKEKSTDANL</sequence>
<dbReference type="PANTHER" id="PTHR13061:SF29">
    <property type="entry name" value="GAMMA CARBONIC ANHYDRASE-LIKE 1, MITOCHONDRIAL-RELATED"/>
    <property type="match status" value="1"/>
</dbReference>
<dbReference type="Gene3D" id="2.160.10.10">
    <property type="entry name" value="Hexapeptide repeat proteins"/>
    <property type="match status" value="1"/>
</dbReference>
<dbReference type="Proteomes" id="UP001164794">
    <property type="component" value="Chromosome"/>
</dbReference>
<accession>A0A9E9L724</accession>
<dbReference type="Proteomes" id="UP001164819">
    <property type="component" value="Chromosome"/>
</dbReference>
<dbReference type="AlphaFoldDB" id="A0A9E9L724"/>
<dbReference type="EMBL" id="CP098251">
    <property type="protein sequence ID" value="WAV90868.1"/>
    <property type="molecule type" value="Genomic_DNA"/>
</dbReference>
<dbReference type="InterPro" id="IPR011004">
    <property type="entry name" value="Trimer_LpxA-like_sf"/>
</dbReference>
<dbReference type="Pfam" id="PF00132">
    <property type="entry name" value="Hexapep"/>
    <property type="match status" value="1"/>
</dbReference>
<feature type="region of interest" description="Disordered" evidence="1">
    <location>
        <begin position="173"/>
        <end position="192"/>
    </location>
</feature>
<dbReference type="EMBL" id="CP098248">
    <property type="protein sequence ID" value="WAV96642.1"/>
    <property type="molecule type" value="Genomic_DNA"/>
</dbReference>
<gene>
    <name evidence="3" type="ORF">NB645_07390</name>
    <name evidence="2" type="ORF">NB646_08535</name>
</gene>
<dbReference type="InterPro" id="IPR050484">
    <property type="entry name" value="Transf_Hexapept/Carb_Anhydrase"/>
</dbReference>
<keyword evidence="4" id="KW-1185">Reference proteome</keyword>
<dbReference type="RefSeq" id="WP_269264120.1">
    <property type="nucleotide sequence ID" value="NZ_CP098248.1"/>
</dbReference>
<reference evidence="3" key="1">
    <citation type="journal article" date="2022" name="Front. Microbiol.">
        <title>New perspectives on an old grouping: The genomic and phenotypic variability of Oxalobacter formigenes and the implications for calcium oxalate stone prevention.</title>
        <authorList>
            <person name="Chmiel J.A."/>
            <person name="Carr C."/>
            <person name="Stuivenberg G.A."/>
            <person name="Venema R."/>
            <person name="Chanyi R.M."/>
            <person name="Al K.F."/>
            <person name="Giguere D."/>
            <person name="Say H."/>
            <person name="Akouris P.P."/>
            <person name="Dominguez Romero S.A."/>
            <person name="Kwong A."/>
            <person name="Tai V."/>
            <person name="Koval S.F."/>
            <person name="Razvi H."/>
            <person name="Bjazevic J."/>
            <person name="Burton J.P."/>
        </authorList>
    </citation>
    <scope>NUCLEOTIDE SEQUENCE</scope>
    <source>
        <strain evidence="3">HOxNP-1</strain>
    </source>
</reference>